<dbReference type="Gene3D" id="3.90.25.40">
    <property type="match status" value="1"/>
</dbReference>
<dbReference type="InterPro" id="IPR003869">
    <property type="entry name" value="Polysac_CapD-like"/>
</dbReference>
<dbReference type="InterPro" id="IPR051203">
    <property type="entry name" value="Polysaccharide_Synthase-Rel"/>
</dbReference>
<reference evidence="4" key="1">
    <citation type="submission" date="2006-10" db="EMBL/GenBank/DDBJ databases">
        <authorList>
            <person name="Heidelberg J."/>
            <person name="Sebastian Y."/>
        </authorList>
    </citation>
    <scope>NUCLEOTIDE SEQUENCE [LARGE SCALE GENOMIC DNA]</scope>
    <source>
        <strain evidence="4">EX25</strain>
    </source>
</reference>
<dbReference type="RefSeq" id="WP_006742518.1">
    <property type="nucleotide sequence ID" value="NC_013456.1"/>
</dbReference>
<organism evidence="3 4">
    <name type="scientific">Vibrio antiquarius (strain Ex25)</name>
    <dbReference type="NCBI Taxonomy" id="150340"/>
    <lineage>
        <taxon>Bacteria</taxon>
        <taxon>Pseudomonadati</taxon>
        <taxon>Pseudomonadota</taxon>
        <taxon>Gammaproteobacteria</taxon>
        <taxon>Vibrionales</taxon>
        <taxon>Vibrionaceae</taxon>
        <taxon>Vibrio</taxon>
        <taxon>Vibrio diabolicus subgroup</taxon>
    </lineage>
</organism>
<evidence type="ECO:0000256" key="1">
    <source>
        <dbReference type="ARBA" id="ARBA00007430"/>
    </source>
</evidence>
<dbReference type="InterPro" id="IPR036291">
    <property type="entry name" value="NAD(P)-bd_dom_sf"/>
</dbReference>
<dbReference type="Proteomes" id="UP000242664">
    <property type="component" value="Unassembled WGS sequence"/>
</dbReference>
<dbReference type="EMBL" id="DS267825">
    <property type="protein sequence ID" value="EDN56884.1"/>
    <property type="molecule type" value="Genomic_DNA"/>
</dbReference>
<name>A0ABM9WU25_VIBAE</name>
<dbReference type="CDD" id="cd05237">
    <property type="entry name" value="UDP_invert_4-6DH_SDR_e"/>
    <property type="match status" value="1"/>
</dbReference>
<dbReference type="PANTHER" id="PTHR43318">
    <property type="entry name" value="UDP-N-ACETYLGLUCOSAMINE 4,6-DEHYDRATASE"/>
    <property type="match status" value="1"/>
</dbReference>
<protein>
    <submittedName>
        <fullName evidence="3">UDP-N-acetylglucosamine 4,6-dehydratase</fullName>
    </submittedName>
</protein>
<dbReference type="Gene3D" id="3.40.50.720">
    <property type="entry name" value="NAD(P)-binding Rossmann-like Domain"/>
    <property type="match status" value="2"/>
</dbReference>
<evidence type="ECO:0000259" key="2">
    <source>
        <dbReference type="Pfam" id="PF02719"/>
    </source>
</evidence>
<accession>A0ABM9WU25</accession>
<proteinExistence type="inferred from homology"/>
<keyword evidence="4" id="KW-1185">Reference proteome</keyword>
<sequence>MSNILSLIGRTDALFTQDISNQEVELSKIVSESRFLVLGGAGSIGQAVTKEIFKRNPKKLHVVDISENNMVELVRDIRSSFGYIDGDFQTFALDIGSIEYDAFIKSDGQFDYVLNLSALKHVRSEKDPFTLMRMIDVNVFNTDKTIQQSIESGAKKYFCVSTDKAANPVNMMGASKRIMEMFLMRRSKQMSISTARFANVAFSDGSLLHGFNQRIQKRQPIVAPNDIKRYFVTPQESGELCLMSCIFGENRDIFFPKLSEALHLISFADIAVKYLEQLGYEPYLCSSEDEARELAKTLPEQGKWPCLFTESDTTGEKDFEEFFTDKEVLDMERFENLGIIKNEPLFEQALLTLFEQSIAEMKDKREWSKEQIVELFFTMIPDFGHKETGKYLDSKM</sequence>
<comment type="similarity">
    <text evidence="1">Belongs to the polysaccharide synthase family.</text>
</comment>
<dbReference type="SUPFAM" id="SSF51735">
    <property type="entry name" value="NAD(P)-binding Rossmann-fold domains"/>
    <property type="match status" value="1"/>
</dbReference>
<evidence type="ECO:0000313" key="4">
    <source>
        <dbReference type="Proteomes" id="UP000242664"/>
    </source>
</evidence>
<feature type="domain" description="Polysaccharide biosynthesis protein CapD-like" evidence="2">
    <location>
        <begin position="36"/>
        <end position="336"/>
    </location>
</feature>
<dbReference type="PANTHER" id="PTHR43318:SF1">
    <property type="entry name" value="POLYSACCHARIDE BIOSYNTHESIS PROTEIN EPSC-RELATED"/>
    <property type="match status" value="1"/>
</dbReference>
<gene>
    <name evidence="3" type="ORF">VEx25_0145</name>
</gene>
<dbReference type="Pfam" id="PF02719">
    <property type="entry name" value="Polysacc_synt_2"/>
    <property type="match status" value="1"/>
</dbReference>
<dbReference type="GeneID" id="45025975"/>
<evidence type="ECO:0000313" key="3">
    <source>
        <dbReference type="EMBL" id="EDN56884.1"/>
    </source>
</evidence>